<comment type="caution">
    <text evidence="3">The sequence shown here is derived from an EMBL/GenBank/DDBJ whole genome shotgun (WGS) entry which is preliminary data.</text>
</comment>
<dbReference type="InterPro" id="IPR029865">
    <property type="entry name" value="KIAA0319-like"/>
</dbReference>
<dbReference type="Pfam" id="PF22352">
    <property type="entry name" value="K319L-like_PKD"/>
    <property type="match status" value="10"/>
</dbReference>
<dbReference type="Gene3D" id="3.40.50.1820">
    <property type="entry name" value="alpha/beta hydrolase"/>
    <property type="match status" value="1"/>
</dbReference>
<dbReference type="InterPro" id="IPR003961">
    <property type="entry name" value="FN3_dom"/>
</dbReference>
<dbReference type="InterPro" id="IPR003599">
    <property type="entry name" value="Ig_sub"/>
</dbReference>
<dbReference type="InterPro" id="IPR012334">
    <property type="entry name" value="Pectin_lyas_fold"/>
</dbReference>
<dbReference type="Gene3D" id="2.160.20.10">
    <property type="entry name" value="Single-stranded right-handed beta-helix, Pectin lyase-like"/>
    <property type="match status" value="1"/>
</dbReference>
<dbReference type="RefSeq" id="WP_386099075.1">
    <property type="nucleotide sequence ID" value="NZ_JBHUOZ010000003.1"/>
</dbReference>
<dbReference type="InterPro" id="IPR035986">
    <property type="entry name" value="PKD_dom_sf"/>
</dbReference>
<dbReference type="SUPFAM" id="SSF51126">
    <property type="entry name" value="Pectin lyase-like"/>
    <property type="match status" value="1"/>
</dbReference>
<dbReference type="SMART" id="SM00089">
    <property type="entry name" value="PKD"/>
    <property type="match status" value="9"/>
</dbReference>
<dbReference type="PANTHER" id="PTHR46182:SF2">
    <property type="entry name" value="FI19480P1"/>
    <property type="match status" value="1"/>
</dbReference>
<evidence type="ECO:0000313" key="4">
    <source>
        <dbReference type="Proteomes" id="UP001597511"/>
    </source>
</evidence>
<dbReference type="InterPro" id="IPR011050">
    <property type="entry name" value="Pectin_lyase_fold/virulence"/>
</dbReference>
<dbReference type="InterPro" id="IPR029058">
    <property type="entry name" value="AB_hydrolase_fold"/>
</dbReference>
<name>A0ABW6A9E5_9BACT</name>
<dbReference type="InterPro" id="IPR026444">
    <property type="entry name" value="Secre_tail"/>
</dbReference>
<dbReference type="SMART" id="SM00112">
    <property type="entry name" value="CA"/>
    <property type="match status" value="5"/>
</dbReference>
<sequence length="1713" mass="179471">MLLTLLSLATFKVKAQTLTTIDGWNAYVHLPADYNTTTTTYPVIIFIAGIGEIGTNASAMLTYGPSKFIADGHNMQFNVNGVTEKPIVISIQPTAAWPSAAVLNRKIDAIVNGWRVNTNRVYLTGLSMGGWSWDNYVSTSQSYANRIAAIVAMSAPPPTTMANMSWLATAGGKWWGFEGTQDYRQMDVVRDVMNAAVPGSARYTKYSGGHCCWNTWYNPDWTENGESIYTWLLKQTKGTSETVNQPPVANAGNDITITLPVSSVTLSGSGTDTDGSIVAYNWAKTAGPNQLTITNTNAAQTTVTNLAEGTYTFELTVTDNRGATAKDNMQVIVKPAVTSPPPTAPVNGTANAGNDTLIYLNQVAANTAVLNGAGSVGATSYLWTKVSGPGNPTILNPTAAVTTVTNIQEGVYEFALTINGSQRDIKLVVARDFMKKNIRPCRTGQPQAFTLAKTSTTELYRPYITRDNILPNLMGGDTLYIPGGTYTKGVEIGDVSGGPGCPIVIAPKDEPVIIKNDGYFRVAVKDTAVVSYAKFDGTLLRAKGHPFGWVVDNSDRLPSQVTGVGLAMNWVHNMDISGYYTNHTALGLMVKLNAKEIIQGQYDKFVLKNIRIFDNYIFRSNGEGMYIGHTGISGTASGNSSGFGPPPRMDQVEIFNNIVDSTDWDGIQLSNALTGCKIYKNIVRRYGLANQSSQQAGILSGANIDGVQIFDNMTVNGTGTGIVVFGYNRSNVYHNIVDSVKSGKGIEHGTYLKRNDVAPETVSPLIPVVTNNIFKDVEAYPAYTFSGPGTTGGEVSGNYFINNGFSTVANNSGAVVSNNKVVQNFPIKVNAVSRHSTGYSINVTQGDATRTFNRVDSMVNWIFSRLNPTAQPNIPPVANAGNDQTITLPVSTVTLTGTATDADGSVTSVQWRKITGPSAFTIVSPGQLQTVINGLVAGVYSFELTATDNIGATAKDTVNVTVNPAANQAPVVSAGNNVSITLPTNTVTLNGTATDADGTVASVQWRKVSGPASFNIVSPAQLQTVINGLVAGTYSFELTATDNNGATGKATVSVTVNPAVNQAPTVHAGNNVSITLPTNTVTLTGTASDADGTIAGVQWRKVSGPASFNIVSPAQLQTVINGLVAGVYSFELTATDNSGATASATVNITVNTAANQAPTVHAGNNVSITLPTNTVTLTGTANDADGTIAGVQWRKVSGPANFTIASPAQLQTVINGLTAGVYTFELTATDNHGATATASVSVTVNAANNQTPTVSAGNNVSITLPANTVTLTGTANDADGSIVSVQWRKVSGPASFTIVSPTQLQTAINGLTAGVYSFELTVTDNDGATASAVVSVTVNPAVNQPPTVHAGNNISITLPNNSVTLTGTASDADGSITSVQWYKVSGPAGFNIVSPTQLQTVINGLTAGVYSFELTVTDNSGATASATVNVTVNPAANQAPTVHAGNSVSITLPVNTVTLSGTANDGDGTITGIQWLKIGGPGNYNIVSPSQLQTVVNGLVAGVYRFELTVTDNSGATASSTVTVTVNEEVASRNQLPIANAGNDLVIILPENEVMLSGSGSDPDGTITAKEWRKISGPSTFTIVEPGAFVTNVKDLVSGTYSFELTVTDDQGAIARDTVMVEVKGPDATKLELYPNPVMNQAEVTLVLTTSAAQNKGSIVVVDAKGMVVLQEQFAGHNIVTVHKLNVSKLVKGVYFITVRMDKLSKTVKLLKQ</sequence>
<dbReference type="InterPro" id="IPR022409">
    <property type="entry name" value="PKD/Chitinase_dom"/>
</dbReference>
<dbReference type="Pfam" id="PF18962">
    <property type="entry name" value="Por_Secre_tail"/>
    <property type="match status" value="1"/>
</dbReference>
<dbReference type="InterPro" id="IPR002126">
    <property type="entry name" value="Cadherin-like_dom"/>
</dbReference>
<dbReference type="SMART" id="SM00409">
    <property type="entry name" value="IG"/>
    <property type="match status" value="8"/>
</dbReference>
<gene>
    <name evidence="3" type="ORF">ACFS6H_12495</name>
</gene>
<dbReference type="NCBIfam" id="NF012211">
    <property type="entry name" value="tand_rpt_95"/>
    <property type="match status" value="1"/>
</dbReference>
<feature type="domain" description="Cadherin" evidence="2">
    <location>
        <begin position="1180"/>
        <end position="1254"/>
    </location>
</feature>
<keyword evidence="4" id="KW-1185">Reference proteome</keyword>
<dbReference type="Proteomes" id="UP001597511">
    <property type="component" value="Unassembled WGS sequence"/>
</dbReference>
<dbReference type="PROSITE" id="PS50268">
    <property type="entry name" value="CADHERIN_2"/>
    <property type="match status" value="1"/>
</dbReference>
<dbReference type="SMART" id="SM00060">
    <property type="entry name" value="FN3"/>
    <property type="match status" value="7"/>
</dbReference>
<dbReference type="InterPro" id="IPR000601">
    <property type="entry name" value="PKD_dom"/>
</dbReference>
<dbReference type="NCBIfam" id="TIGR04183">
    <property type="entry name" value="Por_Secre_tail"/>
    <property type="match status" value="1"/>
</dbReference>
<organism evidence="3 4">
    <name type="scientific">Terrimonas rubra</name>
    <dbReference type="NCBI Taxonomy" id="1035890"/>
    <lineage>
        <taxon>Bacteria</taxon>
        <taxon>Pseudomonadati</taxon>
        <taxon>Bacteroidota</taxon>
        <taxon>Chitinophagia</taxon>
        <taxon>Chitinophagales</taxon>
        <taxon>Chitinophagaceae</taxon>
        <taxon>Terrimonas</taxon>
    </lineage>
</organism>
<dbReference type="InterPro" id="IPR013783">
    <property type="entry name" value="Ig-like_fold"/>
</dbReference>
<dbReference type="SUPFAM" id="SSF49299">
    <property type="entry name" value="PKD domain"/>
    <property type="match status" value="9"/>
</dbReference>
<protein>
    <submittedName>
        <fullName evidence="3">Tandem-95 repeat protein</fullName>
    </submittedName>
</protein>
<accession>A0ABW6A9E5</accession>
<evidence type="ECO:0000313" key="3">
    <source>
        <dbReference type="EMBL" id="MFD2920537.1"/>
    </source>
</evidence>
<evidence type="ECO:0000259" key="1">
    <source>
        <dbReference type="PROSITE" id="PS50093"/>
    </source>
</evidence>
<feature type="domain" description="PKD" evidence="1">
    <location>
        <begin position="263"/>
        <end position="338"/>
    </location>
</feature>
<proteinExistence type="predicted"/>
<dbReference type="PROSITE" id="PS50093">
    <property type="entry name" value="PKD"/>
    <property type="match status" value="1"/>
</dbReference>
<dbReference type="Gene3D" id="2.60.40.10">
    <property type="entry name" value="Immunoglobulins"/>
    <property type="match status" value="10"/>
</dbReference>
<dbReference type="EMBL" id="JBHUOZ010000003">
    <property type="protein sequence ID" value="MFD2920537.1"/>
    <property type="molecule type" value="Genomic_DNA"/>
</dbReference>
<reference evidence="4" key="1">
    <citation type="journal article" date="2019" name="Int. J. Syst. Evol. Microbiol.">
        <title>The Global Catalogue of Microorganisms (GCM) 10K type strain sequencing project: providing services to taxonomists for standard genome sequencing and annotation.</title>
        <authorList>
            <consortium name="The Broad Institute Genomics Platform"/>
            <consortium name="The Broad Institute Genome Sequencing Center for Infectious Disease"/>
            <person name="Wu L."/>
            <person name="Ma J."/>
        </authorList>
    </citation>
    <scope>NUCLEOTIDE SEQUENCE [LARGE SCALE GENOMIC DNA]</scope>
    <source>
        <strain evidence="4">KCTC 23299</strain>
    </source>
</reference>
<evidence type="ECO:0000259" key="2">
    <source>
        <dbReference type="PROSITE" id="PS50268"/>
    </source>
</evidence>
<dbReference type="PANTHER" id="PTHR46182">
    <property type="entry name" value="FI19480P1"/>
    <property type="match status" value="1"/>
</dbReference>
<dbReference type="SUPFAM" id="SSF53474">
    <property type="entry name" value="alpha/beta-Hydrolases"/>
    <property type="match status" value="1"/>
</dbReference>